<dbReference type="EMBL" id="AMGM01000026">
    <property type="protein sequence ID" value="EKB49407.1"/>
    <property type="molecule type" value="Genomic_DNA"/>
</dbReference>
<dbReference type="PATRIC" id="fig|1225176.3.peg.2108"/>
<evidence type="ECO:0000313" key="2">
    <source>
        <dbReference type="Proteomes" id="UP000004478"/>
    </source>
</evidence>
<evidence type="ECO:0008006" key="3">
    <source>
        <dbReference type="Google" id="ProtNLM"/>
    </source>
</evidence>
<accession>K1LAX7</accession>
<dbReference type="RefSeq" id="WP_009185006.1">
    <property type="nucleotide sequence ID" value="NZ_AMGM01000026.1"/>
</dbReference>
<dbReference type="Proteomes" id="UP000004478">
    <property type="component" value="Unassembled WGS sequence"/>
</dbReference>
<name>K1LAX7_CECL9</name>
<sequence length="228" mass="27135">MRYQLSFSIFLFICLFVSCREVENPRTDFGRDYQPLEVGLFWIYEVEETIVFGENDSQTEEYFIRDVIEYSFFNVQEEEVFVVRRERSQDRSSWEQFSGYSLHFRGNALIRNLSNQKIVNLVLPVQVGRNWDAMVYNNLPSDIFEIAFMGDATVGEQFFQRSVKVLQEEDDDEITFRDNRYEIYARGVGMIEHYYEVFTYCSRNDCLGQMIKDSGRKTHLKLSTYGRI</sequence>
<evidence type="ECO:0000313" key="1">
    <source>
        <dbReference type="EMBL" id="EKB49407.1"/>
    </source>
</evidence>
<dbReference type="PROSITE" id="PS51257">
    <property type="entry name" value="PROKAR_LIPOPROTEIN"/>
    <property type="match status" value="1"/>
</dbReference>
<dbReference type="OrthoDB" id="1467525at2"/>
<proteinExistence type="predicted"/>
<reference evidence="1 2" key="1">
    <citation type="journal article" date="2012" name="J. Bacteriol.">
        <title>Draft Genome Sequence of Cecembia lonarensis Strain LW9T, Isolated from Lonar Lake, a Haloalkaline Lake in India.</title>
        <authorList>
            <person name="Shivaji S."/>
            <person name="Ara S."/>
            <person name="Singh A."/>
            <person name="Pinnaka A.K."/>
        </authorList>
    </citation>
    <scope>NUCLEOTIDE SEQUENCE [LARGE SCALE GENOMIC DNA]</scope>
    <source>
        <strain evidence="1 2">LW9</strain>
    </source>
</reference>
<organism evidence="1 2">
    <name type="scientific">Cecembia lonarensis (strain CCUG 58316 / KCTC 22772 / LW9)</name>
    <dbReference type="NCBI Taxonomy" id="1225176"/>
    <lineage>
        <taxon>Bacteria</taxon>
        <taxon>Pseudomonadati</taxon>
        <taxon>Bacteroidota</taxon>
        <taxon>Cytophagia</taxon>
        <taxon>Cytophagales</taxon>
        <taxon>Cyclobacteriaceae</taxon>
        <taxon>Cecembia</taxon>
    </lineage>
</organism>
<gene>
    <name evidence="1" type="ORF">B879_01976</name>
</gene>
<comment type="caution">
    <text evidence="1">The sequence shown here is derived from an EMBL/GenBank/DDBJ whole genome shotgun (WGS) entry which is preliminary data.</text>
</comment>
<keyword evidence="2" id="KW-1185">Reference proteome</keyword>
<dbReference type="AlphaFoldDB" id="K1LAX7"/>
<protein>
    <recommendedName>
        <fullName evidence="3">Lipoprotein</fullName>
    </recommendedName>
</protein>